<feature type="domain" description="3-deoxy-D-manno-octulosonic-acid transferase N-terminal" evidence="13">
    <location>
        <begin position="37"/>
        <end position="216"/>
    </location>
</feature>
<dbReference type="eggNOG" id="COG1519">
    <property type="taxonomic scope" value="Bacteria"/>
</dbReference>
<dbReference type="Gene3D" id="3.40.50.11720">
    <property type="entry name" value="3-Deoxy-D-manno-octulosonic-acid transferase, N-terminal domain"/>
    <property type="match status" value="1"/>
</dbReference>
<dbReference type="InterPro" id="IPR038107">
    <property type="entry name" value="Glycos_transf_N_sf"/>
</dbReference>
<dbReference type="OrthoDB" id="9789797at2"/>
<dbReference type="NCBIfam" id="NF004388">
    <property type="entry name" value="PRK05749.1-4"/>
    <property type="match status" value="1"/>
</dbReference>
<dbReference type="FunFam" id="3.40.50.2000:FF:000032">
    <property type="entry name" value="3-deoxy-D-manno-octulosonic acid transferase"/>
    <property type="match status" value="1"/>
</dbReference>
<dbReference type="GO" id="GO:0009244">
    <property type="term" value="P:lipopolysaccharide core region biosynthetic process"/>
    <property type="evidence" value="ECO:0007669"/>
    <property type="project" value="UniProtKB-UniRule"/>
</dbReference>
<dbReference type="Gene3D" id="3.40.50.2000">
    <property type="entry name" value="Glycogen Phosphorylase B"/>
    <property type="match status" value="1"/>
</dbReference>
<evidence type="ECO:0000256" key="1">
    <source>
        <dbReference type="ARBA" id="ARBA00004388"/>
    </source>
</evidence>
<evidence type="ECO:0000259" key="13">
    <source>
        <dbReference type="Pfam" id="PF04413"/>
    </source>
</evidence>
<feature type="site" description="Transition state stabilizer" evidence="11">
    <location>
        <position position="214"/>
    </location>
</feature>
<evidence type="ECO:0000256" key="9">
    <source>
        <dbReference type="ARBA" id="ARBA00049183"/>
    </source>
</evidence>
<evidence type="ECO:0000313" key="14">
    <source>
        <dbReference type="EMBL" id="EIJ43817.1"/>
    </source>
</evidence>
<evidence type="ECO:0000256" key="2">
    <source>
        <dbReference type="ARBA" id="ARBA00004713"/>
    </source>
</evidence>
<name>I3CJM4_9GAMM</name>
<sequence length="426" mass="48914">MRYHLWRFFYTSLLYLLIPLLIVRLIWRGFYARAYWQRWGERFGFFPVMSPQTPFIWIHAVSFGEMQAAIPLIQLLRTDYPNIPILVTTMTPTGSQRVRAVFGDSVAHVYLPYDFPDAWQRFFQRIGKPRLLILMETELWVNLIAACEQRHIPVFLANARLSARSARGYQRIRGLISPTLQKLTLIAAQNMEDAERFMVLGVNPEQVHVTGSIKFDLHLPEQLTEQANLLRAQWGENRPVWIAASTHSGEEALLLRVFAQVRQVLPTALLILVPRHPERFNQVAQYCEQQGFVICRRSQKNRGDLTTDVYFGDTMGELLLLYACADISVVGGSFVPVGGHNPLEPAALGLPIITGEYVFNFSDIYKQLIKIGVAQQFKHEAEVANALCDWLTNPAHCQEVGRKARDFIHKNRGALFRLYHLITPWL</sequence>
<evidence type="ECO:0000256" key="4">
    <source>
        <dbReference type="ARBA" id="ARBA00012621"/>
    </source>
</evidence>
<dbReference type="FunFam" id="3.40.50.11720:FF:000001">
    <property type="entry name" value="3-deoxy-D-manno-octulosonic acid transferase"/>
    <property type="match status" value="1"/>
</dbReference>
<dbReference type="PANTHER" id="PTHR42755:SF1">
    <property type="entry name" value="3-DEOXY-D-MANNO-OCTULOSONIC ACID TRANSFERASE, MITOCHONDRIAL-RELATED"/>
    <property type="match status" value="1"/>
</dbReference>
<evidence type="ECO:0000256" key="5">
    <source>
        <dbReference type="ARBA" id="ARBA00019077"/>
    </source>
</evidence>
<dbReference type="GO" id="GO:0043842">
    <property type="term" value="F:Kdo transferase activity"/>
    <property type="evidence" value="ECO:0007669"/>
    <property type="project" value="UniProtKB-EC"/>
</dbReference>
<evidence type="ECO:0000256" key="8">
    <source>
        <dbReference type="ARBA" id="ARBA00031445"/>
    </source>
</evidence>
<evidence type="ECO:0000313" key="15">
    <source>
        <dbReference type="Proteomes" id="UP000005744"/>
    </source>
</evidence>
<evidence type="ECO:0000256" key="10">
    <source>
        <dbReference type="PIRSR" id="PIRSR639901-1"/>
    </source>
</evidence>
<dbReference type="Proteomes" id="UP000005744">
    <property type="component" value="Unassembled WGS sequence"/>
</dbReference>
<gene>
    <name evidence="14" type="ORF">BegalDRAFT_2989</name>
</gene>
<feature type="transmembrane region" description="Helical" evidence="12">
    <location>
        <begin position="6"/>
        <end position="27"/>
    </location>
</feature>
<dbReference type="GO" id="GO:0005886">
    <property type="term" value="C:plasma membrane"/>
    <property type="evidence" value="ECO:0007669"/>
    <property type="project" value="UniProtKB-SubCell"/>
</dbReference>
<comment type="pathway">
    <text evidence="2 12">Bacterial outer membrane biogenesis; LPS core biosynthesis.</text>
</comment>
<dbReference type="EMBL" id="JH600070">
    <property type="protein sequence ID" value="EIJ43817.1"/>
    <property type="molecule type" value="Genomic_DNA"/>
</dbReference>
<comment type="similarity">
    <text evidence="3">Belongs to the glycosyltransferase group 1 family. Glycosyltransferase 30 subfamily.</text>
</comment>
<organism evidence="14 15">
    <name type="scientific">Beggiatoa alba B18LD</name>
    <dbReference type="NCBI Taxonomy" id="395493"/>
    <lineage>
        <taxon>Bacteria</taxon>
        <taxon>Pseudomonadati</taxon>
        <taxon>Pseudomonadota</taxon>
        <taxon>Gammaproteobacteria</taxon>
        <taxon>Thiotrichales</taxon>
        <taxon>Thiotrichaceae</taxon>
        <taxon>Beggiatoa</taxon>
    </lineage>
</organism>
<comment type="catalytic activity">
    <reaction evidence="9 12">
        <text>lipid IVA (E. coli) + CMP-3-deoxy-beta-D-manno-octulosonate = alpha-Kdo-(2-&gt;6)-lipid IVA (E. coli) + CMP + H(+)</text>
        <dbReference type="Rhea" id="RHEA:28066"/>
        <dbReference type="ChEBI" id="CHEBI:15378"/>
        <dbReference type="ChEBI" id="CHEBI:58603"/>
        <dbReference type="ChEBI" id="CHEBI:60364"/>
        <dbReference type="ChEBI" id="CHEBI:60377"/>
        <dbReference type="ChEBI" id="CHEBI:85987"/>
        <dbReference type="EC" id="2.4.99.12"/>
    </reaction>
</comment>
<keyword evidence="7" id="KW-0735">Signal-anchor</keyword>
<dbReference type="SUPFAM" id="SSF53756">
    <property type="entry name" value="UDP-Glycosyltransferase/glycogen phosphorylase"/>
    <property type="match status" value="1"/>
</dbReference>
<comment type="function">
    <text evidence="12">Involved in lipopolysaccharide (LPS) biosynthesis. Catalyzes the transfer of 3-deoxy-D-manno-octulosonate (Kdo) residue(s) from CMP-Kdo to lipid IV(A), the tetraacyldisaccharide-1,4'-bisphosphate precursor of lipid A.</text>
</comment>
<protein>
    <recommendedName>
        <fullName evidence="5 12">3-deoxy-D-manno-octulosonic acid transferase</fullName>
        <shortName evidence="12">Kdo transferase</shortName>
        <ecNumber evidence="4 12">2.4.99.12</ecNumber>
    </recommendedName>
    <alternativeName>
        <fullName evidence="8 12">Lipid IV(A) 3-deoxy-D-manno-octulosonic acid transferase</fullName>
    </alternativeName>
</protein>
<dbReference type="PANTHER" id="PTHR42755">
    <property type="entry name" value="3-DEOXY-MANNO-OCTULOSONATE CYTIDYLYLTRANSFERASE"/>
    <property type="match status" value="1"/>
</dbReference>
<keyword evidence="12" id="KW-0472">Membrane</keyword>
<feature type="active site" description="Proton acceptor" evidence="10">
    <location>
        <position position="65"/>
    </location>
</feature>
<accession>I3CJM4</accession>
<keyword evidence="6 12" id="KW-0808">Transferase</keyword>
<reference evidence="14 15" key="1">
    <citation type="submission" date="2011-11" db="EMBL/GenBank/DDBJ databases">
        <title>Improved High-Quality Draft sequence of Beggiatoa alba B18lD.</title>
        <authorList>
            <consortium name="US DOE Joint Genome Institute"/>
            <person name="Lucas S."/>
            <person name="Han J."/>
            <person name="Lapidus A."/>
            <person name="Cheng J.-F."/>
            <person name="Goodwin L."/>
            <person name="Pitluck S."/>
            <person name="Peters L."/>
            <person name="Mikhailova N."/>
            <person name="Held B."/>
            <person name="Detter J.C."/>
            <person name="Han C."/>
            <person name="Tapia R."/>
            <person name="Land M."/>
            <person name="Hauser L."/>
            <person name="Kyrpides N."/>
            <person name="Ivanova N."/>
            <person name="Pagani I."/>
            <person name="Samuel K."/>
            <person name="Teske A."/>
            <person name="Mueller J."/>
            <person name="Woyke T."/>
        </authorList>
    </citation>
    <scope>NUCLEOTIDE SEQUENCE [LARGE SCALE GENOMIC DNA]</scope>
    <source>
        <strain evidence="14 15">B18LD</strain>
    </source>
</reference>
<dbReference type="HOGENOM" id="CLU_036146_2_0_6"/>
<dbReference type="InterPro" id="IPR007507">
    <property type="entry name" value="Glycos_transf_N"/>
</dbReference>
<keyword evidence="12" id="KW-1003">Cell membrane</keyword>
<keyword evidence="15" id="KW-1185">Reference proteome</keyword>
<evidence type="ECO:0000256" key="6">
    <source>
        <dbReference type="ARBA" id="ARBA00022679"/>
    </source>
</evidence>
<dbReference type="STRING" id="395493.BegalDRAFT_2989"/>
<keyword evidence="12" id="KW-1133">Transmembrane helix</keyword>
<proteinExistence type="inferred from homology"/>
<dbReference type="AlphaFoldDB" id="I3CJM4"/>
<dbReference type="GO" id="GO:0009245">
    <property type="term" value="P:lipid A biosynthetic process"/>
    <property type="evidence" value="ECO:0007669"/>
    <property type="project" value="TreeGrafter"/>
</dbReference>
<evidence type="ECO:0000256" key="3">
    <source>
        <dbReference type="ARBA" id="ARBA00006380"/>
    </source>
</evidence>
<dbReference type="RefSeq" id="WP_002691334.1">
    <property type="nucleotide sequence ID" value="NZ_JH600070.1"/>
</dbReference>
<evidence type="ECO:0000256" key="12">
    <source>
        <dbReference type="RuleBase" id="RU365103"/>
    </source>
</evidence>
<dbReference type="EC" id="2.4.99.12" evidence="4 12"/>
<keyword evidence="12" id="KW-0812">Transmembrane</keyword>
<evidence type="ECO:0000256" key="11">
    <source>
        <dbReference type="PIRSR" id="PIRSR639901-2"/>
    </source>
</evidence>
<keyword evidence="12" id="KW-0448">Lipopolysaccharide biosynthesis</keyword>
<dbReference type="UniPathway" id="UPA00958"/>
<evidence type="ECO:0000256" key="7">
    <source>
        <dbReference type="ARBA" id="ARBA00022968"/>
    </source>
</evidence>
<dbReference type="InterPro" id="IPR039901">
    <property type="entry name" value="Kdotransferase"/>
</dbReference>
<feature type="site" description="Transition state stabilizer" evidence="11">
    <location>
        <position position="136"/>
    </location>
</feature>
<comment type="subcellular location">
    <subcellularLocation>
        <location evidence="1">Cell inner membrane</location>
        <topology evidence="1">Single-pass membrane protein</topology>
        <orientation evidence="1">Cytoplasmic side</orientation>
    </subcellularLocation>
    <subcellularLocation>
        <location evidence="12">Cell membrane</location>
    </subcellularLocation>
</comment>
<dbReference type="Pfam" id="PF04413">
    <property type="entry name" value="Glycos_transf_N"/>
    <property type="match status" value="1"/>
</dbReference>